<sequence>MALTATAHHEQLRRDERIGYHALYGEDGEIPGQLSIDNLQPGADVGAEGGVSVSIQRLQSHWGFTRMPFGRDLAPSMLHRHTSHGEAVARITWCVDQRAIGVITGEVGAGKTVAVRAATANLDPSRHVFIYLANPTIGVRGMLTHIVAALGHTAYHKSALAPQAAEALATEHAERGRHPVLVVDEAHLLDNQQLEAIRLLTNHDMDSGSPFAVILIGQPSLRHRLRLGVLAALDQRIAVRYAIAGMSGADTADYIRHHCKIAGRADTLFSEDAIGLIHNASRGHPRAVNNLALHALTAAFAADHAIVDEKAARIAIAETATD</sequence>
<dbReference type="Pfam" id="PF13401">
    <property type="entry name" value="AAA_22"/>
    <property type="match status" value="1"/>
</dbReference>
<evidence type="ECO:0000313" key="2">
    <source>
        <dbReference type="EMBL" id="GFG55184.1"/>
    </source>
</evidence>
<gene>
    <name evidence="2" type="ORF">MAGR_66250</name>
</gene>
<organism evidence="2 3">
    <name type="scientific">Mycolicibacterium agri</name>
    <name type="common">Mycobacterium agri</name>
    <dbReference type="NCBI Taxonomy" id="36811"/>
    <lineage>
        <taxon>Bacteria</taxon>
        <taxon>Bacillati</taxon>
        <taxon>Actinomycetota</taxon>
        <taxon>Actinomycetes</taxon>
        <taxon>Mycobacteriales</taxon>
        <taxon>Mycobacteriaceae</taxon>
        <taxon>Mycolicibacterium</taxon>
    </lineage>
</organism>
<feature type="domain" description="AAA+ ATPase" evidence="1">
    <location>
        <begin position="97"/>
        <end position="244"/>
    </location>
</feature>
<dbReference type="GO" id="GO:0016887">
    <property type="term" value="F:ATP hydrolysis activity"/>
    <property type="evidence" value="ECO:0007669"/>
    <property type="project" value="InterPro"/>
</dbReference>
<dbReference type="Proteomes" id="UP000465302">
    <property type="component" value="Unassembled WGS sequence"/>
</dbReference>
<evidence type="ECO:0000259" key="1">
    <source>
        <dbReference type="SMART" id="SM00382"/>
    </source>
</evidence>
<comment type="caution">
    <text evidence="2">The sequence shown here is derived from an EMBL/GenBank/DDBJ whole genome shotgun (WGS) entry which is preliminary data.</text>
</comment>
<proteinExistence type="predicted"/>
<dbReference type="EMBL" id="BLKS01000003">
    <property type="protein sequence ID" value="GFG55184.1"/>
    <property type="molecule type" value="Genomic_DNA"/>
</dbReference>
<dbReference type="InterPro" id="IPR052026">
    <property type="entry name" value="ExeA_AAA_ATPase_DNA-bind"/>
</dbReference>
<dbReference type="InterPro" id="IPR049945">
    <property type="entry name" value="AAA_22"/>
</dbReference>
<protein>
    <recommendedName>
        <fullName evidence="1">AAA+ ATPase domain-containing protein</fullName>
    </recommendedName>
</protein>
<dbReference type="PANTHER" id="PTHR35894">
    <property type="entry name" value="GENERAL SECRETION PATHWAY PROTEIN A-RELATED"/>
    <property type="match status" value="1"/>
</dbReference>
<evidence type="ECO:0000313" key="3">
    <source>
        <dbReference type="Proteomes" id="UP000465302"/>
    </source>
</evidence>
<dbReference type="SMART" id="SM00382">
    <property type="entry name" value="AAA"/>
    <property type="match status" value="1"/>
</dbReference>
<dbReference type="PANTHER" id="PTHR35894:SF1">
    <property type="entry name" value="PHOSPHORIBULOKINASE _ URIDINE KINASE FAMILY"/>
    <property type="match status" value="1"/>
</dbReference>
<accession>A0A7I9WC01</accession>
<dbReference type="Gene3D" id="3.40.50.300">
    <property type="entry name" value="P-loop containing nucleotide triphosphate hydrolases"/>
    <property type="match status" value="1"/>
</dbReference>
<dbReference type="CDD" id="cd00009">
    <property type="entry name" value="AAA"/>
    <property type="match status" value="1"/>
</dbReference>
<dbReference type="SUPFAM" id="SSF52540">
    <property type="entry name" value="P-loop containing nucleoside triphosphate hydrolases"/>
    <property type="match status" value="1"/>
</dbReference>
<dbReference type="AlphaFoldDB" id="A0A7I9WC01"/>
<reference evidence="2 3" key="1">
    <citation type="journal article" date="2019" name="Emerg. Microbes Infect.">
        <title>Comprehensive subspecies identification of 175 nontuberculous mycobacteria species based on 7547 genomic profiles.</title>
        <authorList>
            <person name="Matsumoto Y."/>
            <person name="Kinjo T."/>
            <person name="Motooka D."/>
            <person name="Nabeya D."/>
            <person name="Jung N."/>
            <person name="Uechi K."/>
            <person name="Horii T."/>
            <person name="Iida T."/>
            <person name="Fujita J."/>
            <person name="Nakamura S."/>
        </authorList>
    </citation>
    <scope>NUCLEOTIDE SEQUENCE [LARGE SCALE GENOMIC DNA]</scope>
    <source>
        <strain evidence="2 3">JCM 6377</strain>
    </source>
</reference>
<name>A0A7I9WC01_MYCAG</name>
<dbReference type="InterPro" id="IPR027417">
    <property type="entry name" value="P-loop_NTPase"/>
</dbReference>
<dbReference type="InterPro" id="IPR003593">
    <property type="entry name" value="AAA+_ATPase"/>
</dbReference>